<reference evidence="1 2" key="1">
    <citation type="journal article" date="2015" name="Int. J. Syst. Evol. Microbiol.">
        <title>Youhaiella tibetensis gen. nov., sp. nov., isolated from subsurface sediment.</title>
        <authorList>
            <person name="Wang Y.X."/>
            <person name="Huang F.Q."/>
            <person name="Nogi Y."/>
            <person name="Pang S.J."/>
            <person name="Wang P.K."/>
            <person name="Lv J."/>
        </authorList>
    </citation>
    <scope>NUCLEOTIDE SEQUENCE [LARGE SCALE GENOMIC DNA]</scope>
    <source>
        <strain evidence="2">fig4</strain>
    </source>
</reference>
<dbReference type="KEGG" id="yti:FNA67_20925"/>
<dbReference type="Proteomes" id="UP000321062">
    <property type="component" value="Chromosome"/>
</dbReference>
<dbReference type="AlphaFoldDB" id="A0A5B9DTI1"/>
<organism evidence="1 2">
    <name type="scientific">Paradevosia tibetensis</name>
    <dbReference type="NCBI Taxonomy" id="1447062"/>
    <lineage>
        <taxon>Bacteria</taxon>
        <taxon>Pseudomonadati</taxon>
        <taxon>Pseudomonadota</taxon>
        <taxon>Alphaproteobacteria</taxon>
        <taxon>Hyphomicrobiales</taxon>
        <taxon>Devosiaceae</taxon>
        <taxon>Paradevosia</taxon>
    </lineage>
</organism>
<keyword evidence="2" id="KW-1185">Reference proteome</keyword>
<proteinExistence type="predicted"/>
<dbReference type="RefSeq" id="WP_147658017.1">
    <property type="nucleotide sequence ID" value="NZ_BMFM01000001.1"/>
</dbReference>
<name>A0A5B9DTI1_9HYPH</name>
<dbReference type="EMBL" id="CP041690">
    <property type="protein sequence ID" value="QEE22477.1"/>
    <property type="molecule type" value="Genomic_DNA"/>
</dbReference>
<sequence>MLPADGGHPDGESTIPAALARHCRARIAQLHNERELMRHIGWRELWMGLSLLALCLMLSSAISGSPLPPFAERLFGEGLVIAGWVVLWRPVETLIFDTGRLNREIDLLEAIAVMPASVKRSAAPARKSKKGP</sequence>
<dbReference type="OrthoDB" id="653003at2"/>
<gene>
    <name evidence="1" type="ORF">FNA67_20925</name>
</gene>
<accession>A0A5B9DTI1</accession>
<evidence type="ECO:0000313" key="1">
    <source>
        <dbReference type="EMBL" id="QEE22477.1"/>
    </source>
</evidence>
<evidence type="ECO:0000313" key="2">
    <source>
        <dbReference type="Proteomes" id="UP000321062"/>
    </source>
</evidence>
<protein>
    <submittedName>
        <fullName evidence="1">Uncharacterized protein</fullName>
    </submittedName>
</protein>